<dbReference type="AlphaFoldDB" id="A0A453QZ45"/>
<feature type="repeat" description="PPR" evidence="4">
    <location>
        <begin position="391"/>
        <end position="425"/>
    </location>
</feature>
<feature type="repeat" description="PPR" evidence="4">
    <location>
        <begin position="216"/>
        <end position="250"/>
    </location>
</feature>
<keyword evidence="2" id="KW-0677">Repeat</keyword>
<feature type="repeat" description="PPR" evidence="4">
    <location>
        <begin position="251"/>
        <end position="285"/>
    </location>
</feature>
<dbReference type="Gene3D" id="1.25.40.10">
    <property type="entry name" value="Tetratricopeptide repeat domain"/>
    <property type="match status" value="6"/>
</dbReference>
<evidence type="ECO:0000256" key="4">
    <source>
        <dbReference type="PROSITE-ProRule" id="PRU00708"/>
    </source>
</evidence>
<dbReference type="PROSITE" id="PS51375">
    <property type="entry name" value="PPR"/>
    <property type="match status" value="11"/>
</dbReference>
<evidence type="ECO:0008006" key="7">
    <source>
        <dbReference type="Google" id="ProtNLM"/>
    </source>
</evidence>
<evidence type="ECO:0000313" key="5">
    <source>
        <dbReference type="EnsemblPlants" id="AET7Gv20375900.9"/>
    </source>
</evidence>
<evidence type="ECO:0000313" key="6">
    <source>
        <dbReference type="Proteomes" id="UP000015105"/>
    </source>
</evidence>
<comment type="similarity">
    <text evidence="1">Belongs to the PPR family. P subfamily.</text>
</comment>
<dbReference type="Proteomes" id="UP000015105">
    <property type="component" value="Chromosome 7D"/>
</dbReference>
<dbReference type="SUPFAM" id="SSF81901">
    <property type="entry name" value="HCP-like"/>
    <property type="match status" value="1"/>
</dbReference>
<proteinExistence type="inferred from homology"/>
<reference evidence="5" key="3">
    <citation type="journal article" date="2017" name="Nature">
        <title>Genome sequence of the progenitor of the wheat D genome Aegilops tauschii.</title>
        <authorList>
            <person name="Luo M.C."/>
            <person name="Gu Y.Q."/>
            <person name="Puiu D."/>
            <person name="Wang H."/>
            <person name="Twardziok S.O."/>
            <person name="Deal K.R."/>
            <person name="Huo N."/>
            <person name="Zhu T."/>
            <person name="Wang L."/>
            <person name="Wang Y."/>
            <person name="McGuire P.E."/>
            <person name="Liu S."/>
            <person name="Long H."/>
            <person name="Ramasamy R.K."/>
            <person name="Rodriguez J.C."/>
            <person name="Van S.L."/>
            <person name="Yuan L."/>
            <person name="Wang Z."/>
            <person name="Xia Z."/>
            <person name="Xiao L."/>
            <person name="Anderson O.D."/>
            <person name="Ouyang S."/>
            <person name="Liang Y."/>
            <person name="Zimin A.V."/>
            <person name="Pertea G."/>
            <person name="Qi P."/>
            <person name="Bennetzen J.L."/>
            <person name="Dai X."/>
            <person name="Dawson M.W."/>
            <person name="Muller H.G."/>
            <person name="Kugler K."/>
            <person name="Rivarola-Duarte L."/>
            <person name="Spannagl M."/>
            <person name="Mayer K.F.X."/>
            <person name="Lu F.H."/>
            <person name="Bevan M.W."/>
            <person name="Leroy P."/>
            <person name="Li P."/>
            <person name="You F.M."/>
            <person name="Sun Q."/>
            <person name="Liu Z."/>
            <person name="Lyons E."/>
            <person name="Wicker T."/>
            <person name="Salzberg S.L."/>
            <person name="Devos K.M."/>
            <person name="Dvorak J."/>
        </authorList>
    </citation>
    <scope>NUCLEOTIDE SEQUENCE [LARGE SCALE GENOMIC DNA]</scope>
    <source>
        <strain evidence="5">cv. AL8/78</strain>
    </source>
</reference>
<keyword evidence="3" id="KW-0809">Transit peptide</keyword>
<evidence type="ECO:0000256" key="2">
    <source>
        <dbReference type="ARBA" id="ARBA00022737"/>
    </source>
</evidence>
<evidence type="ECO:0000256" key="1">
    <source>
        <dbReference type="ARBA" id="ARBA00007626"/>
    </source>
</evidence>
<dbReference type="Gramene" id="AET7Gv20375900.9">
    <property type="protein sequence ID" value="AET7Gv20375900.9"/>
    <property type="gene ID" value="AET7Gv20375900"/>
</dbReference>
<reference evidence="5" key="5">
    <citation type="journal article" date="2021" name="G3 (Bethesda)">
        <title>Aegilops tauschii genome assembly Aet v5.0 features greater sequence contiguity and improved annotation.</title>
        <authorList>
            <person name="Wang L."/>
            <person name="Zhu T."/>
            <person name="Rodriguez J.C."/>
            <person name="Deal K.R."/>
            <person name="Dubcovsky J."/>
            <person name="McGuire P.E."/>
            <person name="Lux T."/>
            <person name="Spannagl M."/>
            <person name="Mayer K.F.X."/>
            <person name="Baldrich P."/>
            <person name="Meyers B.C."/>
            <person name="Huo N."/>
            <person name="Gu Y.Q."/>
            <person name="Zhou H."/>
            <person name="Devos K.M."/>
            <person name="Bennetzen J.L."/>
            <person name="Unver T."/>
            <person name="Budak H."/>
            <person name="Gulick P.J."/>
            <person name="Galiba G."/>
            <person name="Kalapos B."/>
            <person name="Nelson D.R."/>
            <person name="Li P."/>
            <person name="You F.M."/>
            <person name="Luo M.C."/>
            <person name="Dvorak J."/>
        </authorList>
    </citation>
    <scope>NUCLEOTIDE SEQUENCE [LARGE SCALE GENOMIC DNA]</scope>
    <source>
        <strain evidence="5">cv. AL8/78</strain>
    </source>
</reference>
<dbReference type="PANTHER" id="PTHR47447:SF22">
    <property type="entry name" value="TETRATRICOPEPTIDE-LIKE HELICAL DOMAIN SUPERFAMILY"/>
    <property type="match status" value="1"/>
</dbReference>
<feature type="repeat" description="PPR" evidence="4">
    <location>
        <begin position="181"/>
        <end position="215"/>
    </location>
</feature>
<evidence type="ECO:0000256" key="3">
    <source>
        <dbReference type="ARBA" id="ARBA00022946"/>
    </source>
</evidence>
<dbReference type="Pfam" id="PF01535">
    <property type="entry name" value="PPR"/>
    <property type="match status" value="4"/>
</dbReference>
<organism evidence="5 6">
    <name type="scientific">Aegilops tauschii subsp. strangulata</name>
    <name type="common">Goatgrass</name>
    <dbReference type="NCBI Taxonomy" id="200361"/>
    <lineage>
        <taxon>Eukaryota</taxon>
        <taxon>Viridiplantae</taxon>
        <taxon>Streptophyta</taxon>
        <taxon>Embryophyta</taxon>
        <taxon>Tracheophyta</taxon>
        <taxon>Spermatophyta</taxon>
        <taxon>Magnoliopsida</taxon>
        <taxon>Liliopsida</taxon>
        <taxon>Poales</taxon>
        <taxon>Poaceae</taxon>
        <taxon>BOP clade</taxon>
        <taxon>Pooideae</taxon>
        <taxon>Triticodae</taxon>
        <taxon>Triticeae</taxon>
        <taxon>Triticinae</taxon>
        <taxon>Aegilops</taxon>
    </lineage>
</organism>
<dbReference type="Pfam" id="PF13041">
    <property type="entry name" value="PPR_2"/>
    <property type="match status" value="4"/>
</dbReference>
<reference evidence="6" key="1">
    <citation type="journal article" date="2014" name="Science">
        <title>Ancient hybridizations among the ancestral genomes of bread wheat.</title>
        <authorList>
            <consortium name="International Wheat Genome Sequencing Consortium,"/>
            <person name="Marcussen T."/>
            <person name="Sandve S.R."/>
            <person name="Heier L."/>
            <person name="Spannagl M."/>
            <person name="Pfeifer M."/>
            <person name="Jakobsen K.S."/>
            <person name="Wulff B.B."/>
            <person name="Steuernagel B."/>
            <person name="Mayer K.F."/>
            <person name="Olsen O.A."/>
        </authorList>
    </citation>
    <scope>NUCLEOTIDE SEQUENCE [LARGE SCALE GENOMIC DNA]</scope>
    <source>
        <strain evidence="6">cv. AL8/78</strain>
    </source>
</reference>
<accession>A0A453QZ45</accession>
<name>A0A453QZ45_AEGTS</name>
<sequence>RRRDCAPGEITRRRSFAPSLGSAGVVRTLQRLERKPAIAFAYFKDTESIGFRHDLATYTEIIRVLSHKGQGRMLFSLFREILLQADGGGGGPEIVPLMDQLRRTCTTSYALLFATNSLITTCTSCCSAPDTIGLFGDLFRLGIVPSVLTCNILLKFAAESGDSEIVVSAYDQIKLFGLTLDAHSLGLITWSLFREKKADKAFQVWAEMIEMGVKPDINAYSSFIAGLCDCGKIDLAYAILQEISREGVQVEPIAYNMVMDGLSKEMRLQEVEMLLEDKTRQGFTPDIYGYSYLIRSYGKAGNLLKVLDHYQAMVSHGFETNCHIASYLLQCFTKLGMTSEVTEHFQKLRDSGLNVDGVLYNIAIYAYCKLGNMDEAVKLLREMKAEGLTPDRIHYTCVIKGYCLKGDVPNARQAFEVMLKANVKPDVVTYNILASGFCKNGLVTEVFHLLDHMADQGDGNAQGASTVCSMMLENNVIPDVISYSKLISAYCQTGDMHNACLWFHDMVQRGLSVDVIVYTVLMNGYCKVGQMEEACKLFDQMINLGIKPDVIAYTVLLDGHLKEYLQRCWQGVSKERRIYLLRAKQNMLLSSMKKMEIEPDVPFYTVLIDGQCKADFLEEARGRFDELLQKGLTPDQYVYTALISGYCSQGEIEKAQDLFEEMVDRGIKPDVLTFSVLNQKTLRERQY</sequence>
<reference evidence="6" key="2">
    <citation type="journal article" date="2017" name="Nat. Plants">
        <title>The Aegilops tauschii genome reveals multiple impacts of transposons.</title>
        <authorList>
            <person name="Zhao G."/>
            <person name="Zou C."/>
            <person name="Li K."/>
            <person name="Wang K."/>
            <person name="Li T."/>
            <person name="Gao L."/>
            <person name="Zhang X."/>
            <person name="Wang H."/>
            <person name="Yang Z."/>
            <person name="Liu X."/>
            <person name="Jiang W."/>
            <person name="Mao L."/>
            <person name="Kong X."/>
            <person name="Jiao Y."/>
            <person name="Jia J."/>
        </authorList>
    </citation>
    <scope>NUCLEOTIDE SEQUENCE [LARGE SCALE GENOMIC DNA]</scope>
    <source>
        <strain evidence="6">cv. AL8/78</strain>
    </source>
</reference>
<feature type="repeat" description="PPR" evidence="4">
    <location>
        <begin position="600"/>
        <end position="634"/>
    </location>
</feature>
<feature type="repeat" description="PPR" evidence="4">
    <location>
        <begin position="426"/>
        <end position="460"/>
    </location>
</feature>
<dbReference type="Pfam" id="PF12854">
    <property type="entry name" value="PPR_1"/>
    <property type="match status" value="1"/>
</dbReference>
<feature type="repeat" description="PPR" evidence="4">
    <location>
        <begin position="514"/>
        <end position="548"/>
    </location>
</feature>
<dbReference type="InterPro" id="IPR002885">
    <property type="entry name" value="PPR_rpt"/>
</dbReference>
<dbReference type="NCBIfam" id="TIGR00756">
    <property type="entry name" value="PPR"/>
    <property type="match status" value="9"/>
</dbReference>
<feature type="repeat" description="PPR" evidence="4">
    <location>
        <begin position="635"/>
        <end position="669"/>
    </location>
</feature>
<reference evidence="5" key="4">
    <citation type="submission" date="2019-03" db="UniProtKB">
        <authorList>
            <consortium name="EnsemblPlants"/>
        </authorList>
    </citation>
    <scope>IDENTIFICATION</scope>
</reference>
<dbReference type="EnsemblPlants" id="AET7Gv20375900.9">
    <property type="protein sequence ID" value="AET7Gv20375900.9"/>
    <property type="gene ID" value="AET7Gv20375900"/>
</dbReference>
<dbReference type="PANTHER" id="PTHR47447">
    <property type="entry name" value="OS03G0856100 PROTEIN"/>
    <property type="match status" value="1"/>
</dbReference>
<feature type="repeat" description="PPR" evidence="4">
    <location>
        <begin position="356"/>
        <end position="390"/>
    </location>
</feature>
<feature type="repeat" description="PPR" evidence="4">
    <location>
        <begin position="286"/>
        <end position="320"/>
    </location>
</feature>
<dbReference type="InterPro" id="IPR011990">
    <property type="entry name" value="TPR-like_helical_dom_sf"/>
</dbReference>
<protein>
    <recommendedName>
        <fullName evidence="7">Pentacotripeptide-repeat region of PRORP domain-containing protein</fullName>
    </recommendedName>
</protein>
<keyword evidence="6" id="KW-1185">Reference proteome</keyword>
<feature type="repeat" description="PPR" evidence="4">
    <location>
        <begin position="479"/>
        <end position="513"/>
    </location>
</feature>